<keyword evidence="1" id="KW-0732">Signal</keyword>
<protein>
    <submittedName>
        <fullName evidence="2">Uncharacterized protein</fullName>
    </submittedName>
</protein>
<dbReference type="EMBL" id="HQ006022">
    <property type="protein sequence ID" value="ADV40312.1"/>
    <property type="molecule type" value="mRNA"/>
</dbReference>
<feature type="signal peptide" evidence="1">
    <location>
        <begin position="1"/>
        <end position="15"/>
    </location>
</feature>
<dbReference type="AlphaFoldDB" id="E7D1R8"/>
<reference evidence="2" key="1">
    <citation type="submission" date="2010-07" db="EMBL/GenBank/DDBJ databases">
        <authorList>
            <person name="Chiang T."/>
            <person name="Nguyen A."/>
            <person name="Verduzco A."/>
            <person name="Vierra C."/>
        </authorList>
    </citation>
    <scope>NUCLEOTIDE SEQUENCE</scope>
</reference>
<name>E7D1R8_LATHE</name>
<organism evidence="2">
    <name type="scientific">Latrodectus hesperus</name>
    <name type="common">Western black widow spider</name>
    <dbReference type="NCBI Taxonomy" id="256737"/>
    <lineage>
        <taxon>Eukaryota</taxon>
        <taxon>Metazoa</taxon>
        <taxon>Ecdysozoa</taxon>
        <taxon>Arthropoda</taxon>
        <taxon>Chelicerata</taxon>
        <taxon>Arachnida</taxon>
        <taxon>Araneae</taxon>
        <taxon>Araneomorphae</taxon>
        <taxon>Entelegynae</taxon>
        <taxon>Araneoidea</taxon>
        <taxon>Theridiidae</taxon>
        <taxon>Latrodectus</taxon>
    </lineage>
</organism>
<evidence type="ECO:0000313" key="2">
    <source>
        <dbReference type="EMBL" id="ADV40312.1"/>
    </source>
</evidence>
<feature type="chain" id="PRO_5012858861" evidence="1">
    <location>
        <begin position="16"/>
        <end position="219"/>
    </location>
</feature>
<evidence type="ECO:0000256" key="1">
    <source>
        <dbReference type="SAM" id="SignalP"/>
    </source>
</evidence>
<reference evidence="2" key="2">
    <citation type="submission" date="2011-01" db="EMBL/GenBank/DDBJ databases">
        <title>Identification of Proteins Involved in Black Widow Spider Wrapping Silk Fibers.</title>
        <authorList>
            <person name="Nguyen A."/>
            <person name="Verduzco A."/>
            <person name="Vierra C."/>
        </authorList>
    </citation>
    <scope>NUCLEOTIDE SEQUENCE</scope>
</reference>
<sequence>MKALVISLLFAVVAAKFDDKRICDAGGFACYNTKEIPKGFPKDVAEVDAKCSMTVEQSDCMSDLVDLCGNIFPMFPEGYFGRLKTKVHKVCDKDSALYQALVKDVACMKSAYDNSKDYCSKLGDDTEENAKKEKGFNLYEWNKFQCMSYIVEKSCNIAKIRESCGEKAENTLLEIAKDFKTEDGICMDESYQQAVDLLKSITLEPSLKSQILKHLKRIS</sequence>
<proteinExistence type="evidence at transcript level"/>
<accession>E7D1R8</accession>